<comment type="caution">
    <text evidence="4">The sequence shown here is derived from an EMBL/GenBank/DDBJ whole genome shotgun (WGS) entry which is preliminary data.</text>
</comment>
<reference evidence="5" key="1">
    <citation type="journal article" date="2019" name="Int. J. Syst. Evol. Microbiol.">
        <title>The Global Catalogue of Microorganisms (GCM) 10K type strain sequencing project: providing services to taxonomists for standard genome sequencing and annotation.</title>
        <authorList>
            <consortium name="The Broad Institute Genomics Platform"/>
            <consortium name="The Broad Institute Genome Sequencing Center for Infectious Disease"/>
            <person name="Wu L."/>
            <person name="Ma J."/>
        </authorList>
    </citation>
    <scope>NUCLEOTIDE SEQUENCE [LARGE SCALE GENOMIC DNA]</scope>
    <source>
        <strain evidence="5">JCM 16545</strain>
    </source>
</reference>
<dbReference type="EMBL" id="JBHUJC010000028">
    <property type="protein sequence ID" value="MFD2276838.1"/>
    <property type="molecule type" value="Genomic_DNA"/>
</dbReference>
<gene>
    <name evidence="4" type="ORF">ACFSQZ_10185</name>
</gene>
<dbReference type="InterPro" id="IPR003607">
    <property type="entry name" value="HD/PDEase_dom"/>
</dbReference>
<proteinExistence type="predicted"/>
<dbReference type="SUPFAM" id="SSF109604">
    <property type="entry name" value="HD-domain/PDEase-like"/>
    <property type="match status" value="1"/>
</dbReference>
<evidence type="ECO:0000313" key="5">
    <source>
        <dbReference type="Proteomes" id="UP001597297"/>
    </source>
</evidence>
<name>A0ABW5E4A7_9BACT</name>
<dbReference type="Proteomes" id="UP001597297">
    <property type="component" value="Unassembled WGS sequence"/>
</dbReference>
<feature type="region of interest" description="Disordered" evidence="2">
    <location>
        <begin position="345"/>
        <end position="397"/>
    </location>
</feature>
<keyword evidence="1" id="KW-0378">Hydrolase</keyword>
<dbReference type="InterPro" id="IPR006674">
    <property type="entry name" value="HD_domain"/>
</dbReference>
<dbReference type="PANTHER" id="PTHR37294:SF1">
    <property type="entry name" value="3'-5' EXORIBONUCLEASE YHAM"/>
    <property type="match status" value="1"/>
</dbReference>
<evidence type="ECO:0000313" key="4">
    <source>
        <dbReference type="EMBL" id="MFD2276838.1"/>
    </source>
</evidence>
<dbReference type="PANTHER" id="PTHR37294">
    <property type="entry name" value="3'-5' EXORIBONUCLEASE YHAM"/>
    <property type="match status" value="1"/>
</dbReference>
<dbReference type="Pfam" id="PF01966">
    <property type="entry name" value="HD"/>
    <property type="match status" value="1"/>
</dbReference>
<dbReference type="Gene3D" id="1.10.3210.10">
    <property type="entry name" value="Hypothetical protein af1432"/>
    <property type="match status" value="1"/>
</dbReference>
<feature type="compositionally biased region" description="Basic and acidic residues" evidence="2">
    <location>
        <begin position="345"/>
        <end position="379"/>
    </location>
</feature>
<feature type="domain" description="HD" evidence="3">
    <location>
        <begin position="169"/>
        <end position="301"/>
    </location>
</feature>
<protein>
    <submittedName>
        <fullName evidence="4">HD domain-containing protein</fullName>
    </submittedName>
</protein>
<evidence type="ECO:0000256" key="1">
    <source>
        <dbReference type="ARBA" id="ARBA00022801"/>
    </source>
</evidence>
<organism evidence="4 5">
    <name type="scientific">Rubritalea spongiae</name>
    <dbReference type="NCBI Taxonomy" id="430797"/>
    <lineage>
        <taxon>Bacteria</taxon>
        <taxon>Pseudomonadati</taxon>
        <taxon>Verrucomicrobiota</taxon>
        <taxon>Verrucomicrobiia</taxon>
        <taxon>Verrucomicrobiales</taxon>
        <taxon>Rubritaleaceae</taxon>
        <taxon>Rubritalea</taxon>
    </lineage>
</organism>
<evidence type="ECO:0000259" key="3">
    <source>
        <dbReference type="Pfam" id="PF01966"/>
    </source>
</evidence>
<accession>A0ABW5E4A7</accession>
<dbReference type="RefSeq" id="WP_377095267.1">
    <property type="nucleotide sequence ID" value="NZ_JBHSJM010000001.1"/>
</dbReference>
<evidence type="ECO:0000256" key="2">
    <source>
        <dbReference type="SAM" id="MobiDB-lite"/>
    </source>
</evidence>
<sequence>MDQLTITQLKQHAGDSPVTASIDVQLQSCITKTTKSGKPYLELVLADSIDQFTLKIWENLPQFKLAQELPAESFLRLAGDWTQNQYGLDAQRWDFRPLTESEIADLLTGDPETSAQQKKDWKAILELTGSISDPRLNTLCKLFIEKHGLHFQRTAAARKNHHARRGGLVEHVAQMMRSAKAISGVYTDLNSDLLIAGVLFHDCGKMWENTYPETGFAQPYDLQGEMLGHIPLGIDLCGKLWAEMMQNTPESWNDLYPLNEDVRIHLLHLIASHHGTYEFGSPTLPRTPEAIALHYIDNLDAKYEMFKQAYNAAPELAPGIQQKQFPLPANLVTPLAVFPPLEDSPVLKEENAKEKPVLEDKPAEAKKPSVPETEKKEVEAPELEDELQAQPFTGELF</sequence>
<dbReference type="CDD" id="cd00077">
    <property type="entry name" value="HDc"/>
    <property type="match status" value="1"/>
</dbReference>
<dbReference type="InterPro" id="IPR050798">
    <property type="entry name" value="YhaM_exoribonuc/phosphodiest"/>
</dbReference>
<keyword evidence="5" id="KW-1185">Reference proteome</keyword>